<protein>
    <submittedName>
        <fullName evidence="6">Methyltransferase</fullName>
    </submittedName>
</protein>
<dbReference type="Pfam" id="PF00891">
    <property type="entry name" value="Methyltransf_2"/>
    <property type="match status" value="1"/>
</dbReference>
<dbReference type="PANTHER" id="PTHR43712:SF2">
    <property type="entry name" value="O-METHYLTRANSFERASE CICE"/>
    <property type="match status" value="1"/>
</dbReference>
<dbReference type="SUPFAM" id="SSF53335">
    <property type="entry name" value="S-adenosyl-L-methionine-dependent methyltransferases"/>
    <property type="match status" value="1"/>
</dbReference>
<keyword evidence="1 6" id="KW-0489">Methyltransferase</keyword>
<reference evidence="6 7" key="1">
    <citation type="submission" date="2024-06" db="EMBL/GenBank/DDBJ databases">
        <title>The Natural Products Discovery Center: Release of the First 8490 Sequenced Strains for Exploring Actinobacteria Biosynthetic Diversity.</title>
        <authorList>
            <person name="Kalkreuter E."/>
            <person name="Kautsar S.A."/>
            <person name="Yang D."/>
            <person name="Bader C.D."/>
            <person name="Teijaro C.N."/>
            <person name="Fluegel L."/>
            <person name="Davis C.M."/>
            <person name="Simpson J.R."/>
            <person name="Lauterbach L."/>
            <person name="Steele A.D."/>
            <person name="Gui C."/>
            <person name="Meng S."/>
            <person name="Li G."/>
            <person name="Viehrig K."/>
            <person name="Ye F."/>
            <person name="Su P."/>
            <person name="Kiefer A.F."/>
            <person name="Nichols A."/>
            <person name="Cepeda A.J."/>
            <person name="Yan W."/>
            <person name="Fan B."/>
            <person name="Jiang Y."/>
            <person name="Adhikari A."/>
            <person name="Zheng C.-J."/>
            <person name="Schuster L."/>
            <person name="Cowan T.M."/>
            <person name="Smanski M.J."/>
            <person name="Chevrette M.G."/>
            <person name="De Carvalho L.P.S."/>
            <person name="Shen B."/>
        </authorList>
    </citation>
    <scope>NUCLEOTIDE SEQUENCE [LARGE SCALE GENOMIC DNA]</scope>
    <source>
        <strain evidence="6 7">NPDC000632</strain>
    </source>
</reference>
<dbReference type="InterPro" id="IPR036388">
    <property type="entry name" value="WH-like_DNA-bd_sf"/>
</dbReference>
<sequence length="313" mass="32648">MAVRVAATLRVADHIAAGHRTAAEIASAAGAHADSLDRLLRHLVAVGLFTRDGQGVYGLTEFGEQLRDDHAAGKRKWLDMNSAVGRGDLGFVELAHSIRTGQPAYPVRYGTSFWEDLGSDPVLSASFDTLMSHHLELDYTGIAAKYDWAALGHVVDVGGGSGGLLSALLTAHEDLSGTVLDLQGPASAAHRRFLDTGLSGRAQVVVGSFFDPLPAGAGGYVLSAVLHDWDDLSAVAILRRCAEAAGSGGVVLVIEAVAGDEHAGTGMDLRMLTYFGGKERSLAELGELAAQAGLAVRAAHPISYVSIVEMTAL</sequence>
<dbReference type="InterPro" id="IPR036390">
    <property type="entry name" value="WH_DNA-bd_sf"/>
</dbReference>
<evidence type="ECO:0000256" key="3">
    <source>
        <dbReference type="ARBA" id="ARBA00022691"/>
    </source>
</evidence>
<organism evidence="6 7">
    <name type="scientific">Streptomyces flaveolus</name>
    <dbReference type="NCBI Taxonomy" id="67297"/>
    <lineage>
        <taxon>Bacteria</taxon>
        <taxon>Bacillati</taxon>
        <taxon>Actinomycetota</taxon>
        <taxon>Actinomycetes</taxon>
        <taxon>Kitasatosporales</taxon>
        <taxon>Streptomycetaceae</taxon>
        <taxon>Streptomyces</taxon>
    </lineage>
</organism>
<proteinExistence type="predicted"/>
<evidence type="ECO:0000256" key="1">
    <source>
        <dbReference type="ARBA" id="ARBA00022603"/>
    </source>
</evidence>
<name>A0ABV1VQG9_9ACTN</name>
<feature type="domain" description="O-methyltransferase dimerisation" evidence="5">
    <location>
        <begin position="1"/>
        <end position="64"/>
    </location>
</feature>
<evidence type="ECO:0000313" key="6">
    <source>
        <dbReference type="EMBL" id="MER6908730.1"/>
    </source>
</evidence>
<dbReference type="GO" id="GO:0008168">
    <property type="term" value="F:methyltransferase activity"/>
    <property type="evidence" value="ECO:0007669"/>
    <property type="project" value="UniProtKB-KW"/>
</dbReference>
<keyword evidence="7" id="KW-1185">Reference proteome</keyword>
<evidence type="ECO:0000313" key="7">
    <source>
        <dbReference type="Proteomes" id="UP001490330"/>
    </source>
</evidence>
<dbReference type="Pfam" id="PF08100">
    <property type="entry name" value="Dimerisation"/>
    <property type="match status" value="1"/>
</dbReference>
<dbReference type="InterPro" id="IPR012967">
    <property type="entry name" value="COMT_dimerisation"/>
</dbReference>
<keyword evidence="3" id="KW-0949">S-adenosyl-L-methionine</keyword>
<dbReference type="InterPro" id="IPR016461">
    <property type="entry name" value="COMT-like"/>
</dbReference>
<dbReference type="EMBL" id="JBEPCV010000050">
    <property type="protein sequence ID" value="MER6908730.1"/>
    <property type="molecule type" value="Genomic_DNA"/>
</dbReference>
<dbReference type="InterPro" id="IPR001077">
    <property type="entry name" value="COMT_C"/>
</dbReference>
<dbReference type="Gene3D" id="1.10.287.1350">
    <property type="match status" value="1"/>
</dbReference>
<evidence type="ECO:0000256" key="2">
    <source>
        <dbReference type="ARBA" id="ARBA00022679"/>
    </source>
</evidence>
<comment type="caution">
    <text evidence="6">The sequence shown here is derived from an EMBL/GenBank/DDBJ whole genome shotgun (WGS) entry which is preliminary data.</text>
</comment>
<dbReference type="PANTHER" id="PTHR43712">
    <property type="entry name" value="PUTATIVE (AFU_ORTHOLOGUE AFUA_4G14580)-RELATED"/>
    <property type="match status" value="1"/>
</dbReference>
<dbReference type="PIRSF" id="PIRSF005739">
    <property type="entry name" value="O-mtase"/>
    <property type="match status" value="1"/>
</dbReference>
<dbReference type="PROSITE" id="PS51683">
    <property type="entry name" value="SAM_OMT_II"/>
    <property type="match status" value="1"/>
</dbReference>
<dbReference type="SUPFAM" id="SSF46785">
    <property type="entry name" value="Winged helix' DNA-binding domain"/>
    <property type="match status" value="1"/>
</dbReference>
<gene>
    <name evidence="6" type="ORF">ABT322_34385</name>
</gene>
<dbReference type="Gene3D" id="1.10.10.10">
    <property type="entry name" value="Winged helix-like DNA-binding domain superfamily/Winged helix DNA-binding domain"/>
    <property type="match status" value="1"/>
</dbReference>
<feature type="domain" description="O-methyltransferase C-terminal" evidence="4">
    <location>
        <begin position="91"/>
        <end position="294"/>
    </location>
</feature>
<dbReference type="Proteomes" id="UP001490330">
    <property type="component" value="Unassembled WGS sequence"/>
</dbReference>
<evidence type="ECO:0000259" key="5">
    <source>
        <dbReference type="Pfam" id="PF08100"/>
    </source>
</evidence>
<evidence type="ECO:0000259" key="4">
    <source>
        <dbReference type="Pfam" id="PF00891"/>
    </source>
</evidence>
<dbReference type="InterPro" id="IPR029063">
    <property type="entry name" value="SAM-dependent_MTases_sf"/>
</dbReference>
<keyword evidence="2" id="KW-0808">Transferase</keyword>
<dbReference type="GO" id="GO:0032259">
    <property type="term" value="P:methylation"/>
    <property type="evidence" value="ECO:0007669"/>
    <property type="project" value="UniProtKB-KW"/>
</dbReference>
<dbReference type="Gene3D" id="3.40.50.150">
    <property type="entry name" value="Vaccinia Virus protein VP39"/>
    <property type="match status" value="1"/>
</dbReference>
<accession>A0ABV1VQG9</accession>